<accession>A0AAN9VSI8</accession>
<feature type="domain" description="FAD dependent oxidoreductase" evidence="9">
    <location>
        <begin position="58"/>
        <end position="463"/>
    </location>
</feature>
<dbReference type="AlphaFoldDB" id="A0AAN9VSI8"/>
<evidence type="ECO:0000259" key="9">
    <source>
        <dbReference type="Pfam" id="PF01266"/>
    </source>
</evidence>
<evidence type="ECO:0000313" key="10">
    <source>
        <dbReference type="EMBL" id="KAK7865982.1"/>
    </source>
</evidence>
<dbReference type="SUPFAM" id="SSF51905">
    <property type="entry name" value="FAD/NAD(P)-binding domain"/>
    <property type="match status" value="1"/>
</dbReference>
<evidence type="ECO:0000256" key="3">
    <source>
        <dbReference type="ARBA" id="ARBA00022827"/>
    </source>
</evidence>
<name>A0AAN9VSI8_9ORTH</name>
<evidence type="ECO:0000256" key="6">
    <source>
        <dbReference type="ARBA" id="ARBA00037941"/>
    </source>
</evidence>
<evidence type="ECO:0000256" key="2">
    <source>
        <dbReference type="ARBA" id="ARBA00022630"/>
    </source>
</evidence>
<dbReference type="GO" id="GO:0047545">
    <property type="term" value="F:(S)-2-hydroxyglutarate dehydrogenase activity"/>
    <property type="evidence" value="ECO:0007669"/>
    <property type="project" value="UniProtKB-EC"/>
</dbReference>
<protein>
    <recommendedName>
        <fullName evidence="8">L-2-hydroxyglutarate dehydrogenase, mitochondrial</fullName>
        <ecNumber evidence="7">1.1.99.2</ecNumber>
    </recommendedName>
</protein>
<dbReference type="PANTHER" id="PTHR43104">
    <property type="entry name" value="L-2-HYDROXYGLUTARATE DEHYDROGENASE, MITOCHONDRIAL"/>
    <property type="match status" value="1"/>
</dbReference>
<sequence length="473" mass="53107">MAAFTIVSNLKSRNLMSVCFNLNAKYTTPAVYQNERRIVRDWKNQRHYSTDEDPCLYDVVVVGGGIVGMATARELLNQHPTIKVALLEKEKKLALHQTGHNSGVIHAGIYYKPKSLKATLCVKGLHLMYKYCDSNNIPYKKCGKLIVATDKTECEQLDDLIDRGKKNNVPGMRVLEGHEIKKIEPNCKGVRAIWSPHTGIINYAQVTESMGLEFEDLGGDIHLNFKVTGFRTNKSSNSESERAQYPLEIVGNKKCVKTRYAVVCAGLYSDKLAVMTGCKRSPKIVPIRGEYMLLNDKKVNLVSRNIYPVPNPKYPFLGVHFTPRMDGSVWLGPNAVLAFKREGYRWMDFSIVDFIGTVTYPGFIKLAAKNAKFGMQEMVKSIYFKKQVDDLRKFIPDVTVNDVKRGPAGVRAQALDSKGNLVDDFVFDLNEKTEVGKRVLHCRNAPSPGATSSLAIAELIVQRLNEQFNLCML</sequence>
<evidence type="ECO:0000313" key="11">
    <source>
        <dbReference type="Proteomes" id="UP001378592"/>
    </source>
</evidence>
<keyword evidence="4" id="KW-0560">Oxidoreductase</keyword>
<reference evidence="10 11" key="1">
    <citation type="submission" date="2024-03" db="EMBL/GenBank/DDBJ databases">
        <title>The genome assembly and annotation of the cricket Gryllus longicercus Weissman &amp; Gray.</title>
        <authorList>
            <person name="Szrajer S."/>
            <person name="Gray D."/>
            <person name="Ylla G."/>
        </authorList>
    </citation>
    <scope>NUCLEOTIDE SEQUENCE [LARGE SCALE GENOMIC DNA]</scope>
    <source>
        <strain evidence="10">DAG 2021-001</strain>
        <tissue evidence="10">Whole body minus gut</tissue>
    </source>
</reference>
<dbReference type="PANTHER" id="PTHR43104:SF2">
    <property type="entry name" value="L-2-HYDROXYGLUTARATE DEHYDROGENASE, MITOCHONDRIAL"/>
    <property type="match status" value="1"/>
</dbReference>
<comment type="caution">
    <text evidence="10">The sequence shown here is derived from an EMBL/GenBank/DDBJ whole genome shotgun (WGS) entry which is preliminary data.</text>
</comment>
<gene>
    <name evidence="10" type="ORF">R5R35_009408</name>
</gene>
<evidence type="ECO:0000256" key="1">
    <source>
        <dbReference type="ARBA" id="ARBA00001974"/>
    </source>
</evidence>
<dbReference type="Gene3D" id="3.50.50.60">
    <property type="entry name" value="FAD/NAD(P)-binding domain"/>
    <property type="match status" value="1"/>
</dbReference>
<keyword evidence="2" id="KW-0285">Flavoprotein</keyword>
<evidence type="ECO:0000256" key="5">
    <source>
        <dbReference type="ARBA" id="ARBA00036066"/>
    </source>
</evidence>
<comment type="cofactor">
    <cofactor evidence="1">
        <name>FAD</name>
        <dbReference type="ChEBI" id="CHEBI:57692"/>
    </cofactor>
</comment>
<evidence type="ECO:0000256" key="4">
    <source>
        <dbReference type="ARBA" id="ARBA00023002"/>
    </source>
</evidence>
<dbReference type="InterPro" id="IPR006076">
    <property type="entry name" value="FAD-dep_OxRdtase"/>
</dbReference>
<evidence type="ECO:0000256" key="7">
    <source>
        <dbReference type="ARBA" id="ARBA00038878"/>
    </source>
</evidence>
<dbReference type="EC" id="1.1.99.2" evidence="7"/>
<keyword evidence="11" id="KW-1185">Reference proteome</keyword>
<comment type="similarity">
    <text evidence="6">Belongs to the L2HGDH family.</text>
</comment>
<dbReference type="Proteomes" id="UP001378592">
    <property type="component" value="Unassembled WGS sequence"/>
</dbReference>
<comment type="catalytic activity">
    <reaction evidence="5">
        <text>(S)-2-hydroxyglutarate + A = 2-oxoglutarate + AH2</text>
        <dbReference type="Rhea" id="RHEA:21252"/>
        <dbReference type="ChEBI" id="CHEBI:13193"/>
        <dbReference type="ChEBI" id="CHEBI:16782"/>
        <dbReference type="ChEBI" id="CHEBI:16810"/>
        <dbReference type="ChEBI" id="CHEBI:17499"/>
        <dbReference type="EC" id="1.1.99.2"/>
    </reaction>
</comment>
<dbReference type="Gene3D" id="3.30.9.10">
    <property type="entry name" value="D-Amino Acid Oxidase, subunit A, domain 2"/>
    <property type="match status" value="1"/>
</dbReference>
<evidence type="ECO:0000256" key="8">
    <source>
        <dbReference type="ARBA" id="ARBA00041137"/>
    </source>
</evidence>
<dbReference type="EMBL" id="JAZDUA010000159">
    <property type="protein sequence ID" value="KAK7865982.1"/>
    <property type="molecule type" value="Genomic_DNA"/>
</dbReference>
<organism evidence="10 11">
    <name type="scientific">Gryllus longicercus</name>
    <dbReference type="NCBI Taxonomy" id="2509291"/>
    <lineage>
        <taxon>Eukaryota</taxon>
        <taxon>Metazoa</taxon>
        <taxon>Ecdysozoa</taxon>
        <taxon>Arthropoda</taxon>
        <taxon>Hexapoda</taxon>
        <taxon>Insecta</taxon>
        <taxon>Pterygota</taxon>
        <taxon>Neoptera</taxon>
        <taxon>Polyneoptera</taxon>
        <taxon>Orthoptera</taxon>
        <taxon>Ensifera</taxon>
        <taxon>Gryllidea</taxon>
        <taxon>Grylloidea</taxon>
        <taxon>Gryllidae</taxon>
        <taxon>Gryllinae</taxon>
        <taxon>Gryllus</taxon>
    </lineage>
</organism>
<dbReference type="Pfam" id="PF01266">
    <property type="entry name" value="DAO"/>
    <property type="match status" value="1"/>
</dbReference>
<proteinExistence type="inferred from homology"/>
<keyword evidence="3" id="KW-0274">FAD</keyword>
<dbReference type="InterPro" id="IPR036188">
    <property type="entry name" value="FAD/NAD-bd_sf"/>
</dbReference>
<dbReference type="NCBIfam" id="NF008726">
    <property type="entry name" value="PRK11728.1"/>
    <property type="match status" value="1"/>
</dbReference>